<protein>
    <submittedName>
        <fullName evidence="1">Uncharacterized protein</fullName>
    </submittedName>
</protein>
<evidence type="ECO:0000313" key="1">
    <source>
        <dbReference type="EMBL" id="GAA3957073.1"/>
    </source>
</evidence>
<dbReference type="Proteomes" id="UP001500742">
    <property type="component" value="Unassembled WGS sequence"/>
</dbReference>
<gene>
    <name evidence="1" type="ORF">GCM10022210_00250</name>
</gene>
<organism evidence="1 2">
    <name type="scientific">Mucilaginibacter dorajii</name>
    <dbReference type="NCBI Taxonomy" id="692994"/>
    <lineage>
        <taxon>Bacteria</taxon>
        <taxon>Pseudomonadati</taxon>
        <taxon>Bacteroidota</taxon>
        <taxon>Sphingobacteriia</taxon>
        <taxon>Sphingobacteriales</taxon>
        <taxon>Sphingobacteriaceae</taxon>
        <taxon>Mucilaginibacter</taxon>
    </lineage>
</organism>
<dbReference type="EMBL" id="BAAAZC010000001">
    <property type="protein sequence ID" value="GAA3957073.1"/>
    <property type="molecule type" value="Genomic_DNA"/>
</dbReference>
<keyword evidence="2" id="KW-1185">Reference proteome</keyword>
<dbReference type="RefSeq" id="WP_259097652.1">
    <property type="nucleotide sequence ID" value="NZ_BAAAZC010000001.1"/>
</dbReference>
<reference evidence="2" key="1">
    <citation type="journal article" date="2019" name="Int. J. Syst. Evol. Microbiol.">
        <title>The Global Catalogue of Microorganisms (GCM) 10K type strain sequencing project: providing services to taxonomists for standard genome sequencing and annotation.</title>
        <authorList>
            <consortium name="The Broad Institute Genomics Platform"/>
            <consortium name="The Broad Institute Genome Sequencing Center for Infectious Disease"/>
            <person name="Wu L."/>
            <person name="Ma J."/>
        </authorList>
    </citation>
    <scope>NUCLEOTIDE SEQUENCE [LARGE SCALE GENOMIC DNA]</scope>
    <source>
        <strain evidence="2">JCM 16601</strain>
    </source>
</reference>
<evidence type="ECO:0000313" key="2">
    <source>
        <dbReference type="Proteomes" id="UP001500742"/>
    </source>
</evidence>
<accession>A0ABP7NZE8</accession>
<name>A0ABP7NZE8_9SPHI</name>
<proteinExistence type="predicted"/>
<comment type="caution">
    <text evidence="1">The sequence shown here is derived from an EMBL/GenBank/DDBJ whole genome shotgun (WGS) entry which is preliminary data.</text>
</comment>
<sequence>MYKDYILRELEKMTVIMARLVGFKEQAKPDEFIKLADTMLQNEFDIKLDELLALSADDFELFLIKSNHKADKLDALAQLLYMYAEPFSPSPETLATLQKILLIFEWLEKKHHSSSFENINKRNTIYQFLQTNYE</sequence>